<protein>
    <recommendedName>
        <fullName evidence="1">DUF6699 domain-containing protein</fullName>
    </recommendedName>
</protein>
<feature type="domain" description="DUF6699" evidence="1">
    <location>
        <begin position="23"/>
        <end position="160"/>
    </location>
</feature>
<dbReference type="InterPro" id="IPR046522">
    <property type="entry name" value="DUF6699"/>
</dbReference>
<name>A0A067Q7A6_9AGAM</name>
<sequence>MNYRLSIHPLLQYSQLTGQPSLIQWDVRQPPATSVHDSPSGRHRGRLPTETLAAFATKPPTAQIIITCGILPYSHWTATAHNPRGVTVLDVLQSIYNSLRHPIRWEEWNGIGKSEQDRASAAFDVRWRNARDPGYERSRGVRRIDFLTHSFKFSGLSPSPHRPETLILTLSR</sequence>
<accession>A0A067Q7A6</accession>
<organism evidence="2 3">
    <name type="scientific">Jaapia argillacea MUCL 33604</name>
    <dbReference type="NCBI Taxonomy" id="933084"/>
    <lineage>
        <taxon>Eukaryota</taxon>
        <taxon>Fungi</taxon>
        <taxon>Dikarya</taxon>
        <taxon>Basidiomycota</taxon>
        <taxon>Agaricomycotina</taxon>
        <taxon>Agaricomycetes</taxon>
        <taxon>Agaricomycetidae</taxon>
        <taxon>Jaapiales</taxon>
        <taxon>Jaapiaceae</taxon>
        <taxon>Jaapia</taxon>
    </lineage>
</organism>
<evidence type="ECO:0000313" key="3">
    <source>
        <dbReference type="Proteomes" id="UP000027265"/>
    </source>
</evidence>
<evidence type="ECO:0000313" key="2">
    <source>
        <dbReference type="EMBL" id="KDQ58466.1"/>
    </source>
</evidence>
<gene>
    <name evidence="2" type="ORF">JAAARDRAFT_57398</name>
</gene>
<proteinExistence type="predicted"/>
<keyword evidence="3" id="KW-1185">Reference proteome</keyword>
<evidence type="ECO:0000259" key="1">
    <source>
        <dbReference type="Pfam" id="PF20415"/>
    </source>
</evidence>
<dbReference type="AlphaFoldDB" id="A0A067Q7A6"/>
<dbReference type="InParanoid" id="A0A067Q7A6"/>
<dbReference type="EMBL" id="KL197717">
    <property type="protein sequence ID" value="KDQ58466.1"/>
    <property type="molecule type" value="Genomic_DNA"/>
</dbReference>
<dbReference type="STRING" id="933084.A0A067Q7A6"/>
<dbReference type="HOGENOM" id="CLU_085813_2_0_1"/>
<dbReference type="Pfam" id="PF20415">
    <property type="entry name" value="DUF6699"/>
    <property type="match status" value="1"/>
</dbReference>
<reference evidence="3" key="1">
    <citation type="journal article" date="2014" name="Proc. Natl. Acad. Sci. U.S.A.">
        <title>Extensive sampling of basidiomycete genomes demonstrates inadequacy of the white-rot/brown-rot paradigm for wood decay fungi.</title>
        <authorList>
            <person name="Riley R."/>
            <person name="Salamov A.A."/>
            <person name="Brown D.W."/>
            <person name="Nagy L.G."/>
            <person name="Floudas D."/>
            <person name="Held B.W."/>
            <person name="Levasseur A."/>
            <person name="Lombard V."/>
            <person name="Morin E."/>
            <person name="Otillar R."/>
            <person name="Lindquist E.A."/>
            <person name="Sun H."/>
            <person name="LaButti K.M."/>
            <person name="Schmutz J."/>
            <person name="Jabbour D."/>
            <person name="Luo H."/>
            <person name="Baker S.E."/>
            <person name="Pisabarro A.G."/>
            <person name="Walton J.D."/>
            <person name="Blanchette R.A."/>
            <person name="Henrissat B."/>
            <person name="Martin F."/>
            <person name="Cullen D."/>
            <person name="Hibbett D.S."/>
            <person name="Grigoriev I.V."/>
        </authorList>
    </citation>
    <scope>NUCLEOTIDE SEQUENCE [LARGE SCALE GENOMIC DNA]</scope>
    <source>
        <strain evidence="3">MUCL 33604</strain>
    </source>
</reference>
<dbReference type="OrthoDB" id="3144234at2759"/>
<dbReference type="Proteomes" id="UP000027265">
    <property type="component" value="Unassembled WGS sequence"/>
</dbReference>